<proteinExistence type="predicted"/>
<feature type="region of interest" description="Disordered" evidence="1">
    <location>
        <begin position="739"/>
        <end position="786"/>
    </location>
</feature>
<dbReference type="PANTHER" id="PTHR13132">
    <property type="entry name" value="ALPHA- 1,6 -FUCOSYLTRANSFERASE"/>
    <property type="match status" value="1"/>
</dbReference>
<evidence type="ECO:0000256" key="1">
    <source>
        <dbReference type="SAM" id="MobiDB-lite"/>
    </source>
</evidence>
<protein>
    <recommendedName>
        <fullName evidence="4">Apple domain-containing protein</fullName>
    </recommendedName>
</protein>
<evidence type="ECO:0000313" key="3">
    <source>
        <dbReference type="Proteomes" id="UP001515480"/>
    </source>
</evidence>
<evidence type="ECO:0008006" key="4">
    <source>
        <dbReference type="Google" id="ProtNLM"/>
    </source>
</evidence>
<organism evidence="2 3">
    <name type="scientific">Prymnesium parvum</name>
    <name type="common">Toxic golden alga</name>
    <dbReference type="NCBI Taxonomy" id="97485"/>
    <lineage>
        <taxon>Eukaryota</taxon>
        <taxon>Haptista</taxon>
        <taxon>Haptophyta</taxon>
        <taxon>Prymnesiophyceae</taxon>
        <taxon>Prymnesiales</taxon>
        <taxon>Prymnesiaceae</taxon>
        <taxon>Prymnesium</taxon>
    </lineage>
</organism>
<dbReference type="GO" id="GO:0046921">
    <property type="term" value="F:alpha-(1-&gt;6)-fucosyltransferase activity"/>
    <property type="evidence" value="ECO:0007669"/>
    <property type="project" value="TreeGrafter"/>
</dbReference>
<feature type="region of interest" description="Disordered" evidence="1">
    <location>
        <begin position="234"/>
        <end position="254"/>
    </location>
</feature>
<keyword evidence="3" id="KW-1185">Reference proteome</keyword>
<feature type="compositionally biased region" description="Polar residues" evidence="1">
    <location>
        <begin position="739"/>
        <end position="757"/>
    </location>
</feature>
<evidence type="ECO:0000313" key="2">
    <source>
        <dbReference type="EMBL" id="KAL1528889.1"/>
    </source>
</evidence>
<dbReference type="PANTHER" id="PTHR13132:SF29">
    <property type="entry name" value="ALPHA-(1,6)-FUCOSYLTRANSFERASE"/>
    <property type="match status" value="1"/>
</dbReference>
<dbReference type="Gene3D" id="3.40.50.11350">
    <property type="match status" value="1"/>
</dbReference>
<comment type="caution">
    <text evidence="2">The sequence shown here is derived from an EMBL/GenBank/DDBJ whole genome shotgun (WGS) entry which is preliminary data.</text>
</comment>
<dbReference type="AlphaFoldDB" id="A0AB34K4H8"/>
<sequence length="786" mass="84309">MGGQLRRRRRPSFDADAYASGYPSLHGLSVVGNSTGLELPALVEWLEARHRRLACSWDTPVYFAPFSPNGIGNKLMAMAMAFHIALMTGRALVVTDWPPATLATSYKLDDLLLPSSCQPLFDGDPSRPAVRKCTIASCPLHTASRFTRATTQMHWAHQSPHFLRLPAAWAHLDWLVWWRAITQYLFQPSGTLLRGLASSLAHTTLLRSPRHAADEDGTPRLPTHRLLLLAAARGNVSSSSPPPPSSPSPASTPRGFAHAFASSVAAWGEVRRPLIGAHVRLGDGCGDAKRGGCKYVRSLAHLLTRLREAGVSRGTIFLATDSHAFASEAMRAGGEGYDILTLRVDRERIQRSHARSERRKEGDDLLHLQLLDLALLAQADVLAGVFASTFVKSALQLGAAASYVSFDTFPWCPLLRCYWGWRDLCHNCELCHDQSGGGEACVAAGYHTAAGLAAARRDRSRATSAFRRHLRGAEAASRCPPLADHPLHASLFAAPVSGTAFAPAVPPRPFPQEVCASGGDVAAEGGANCSCGFRRFRGVDNAAAAARKPVYGYGVAKVRLGARATLAACEAACCAEATCHSVTWDGARRACVASLAIAYGARRSDWCWRPTLREGATTSIRLPGEWQREAIAAAAAVMEAARLVRRGEAAGLPREFRKRRHWRDPAGHSHPLERSIEGVACEAPRLGRGAVEVSDMVIDAIPLGDPRPGKGNGGRGVRCGGARSLRGTLWLFLADCTSPRSQRTSSGWTGGAATQFTPGDPTAEPPCQGPAASGSSKQGTRARRYQ</sequence>
<dbReference type="Proteomes" id="UP001515480">
    <property type="component" value="Unassembled WGS sequence"/>
</dbReference>
<accession>A0AB34K4H8</accession>
<name>A0AB34K4H8_PRYPA</name>
<gene>
    <name evidence="2" type="ORF">AB1Y20_010212</name>
</gene>
<dbReference type="GO" id="GO:0006487">
    <property type="term" value="P:protein N-linked glycosylation"/>
    <property type="evidence" value="ECO:0007669"/>
    <property type="project" value="TreeGrafter"/>
</dbReference>
<reference evidence="2 3" key="1">
    <citation type="journal article" date="2024" name="Science">
        <title>Giant polyketide synthase enzymes in the biosynthesis of giant marine polyether toxins.</title>
        <authorList>
            <person name="Fallon T.R."/>
            <person name="Shende V.V."/>
            <person name="Wierzbicki I.H."/>
            <person name="Pendleton A.L."/>
            <person name="Watervoot N.F."/>
            <person name="Auber R.P."/>
            <person name="Gonzalez D.J."/>
            <person name="Wisecaver J.H."/>
            <person name="Moore B.S."/>
        </authorList>
    </citation>
    <scope>NUCLEOTIDE SEQUENCE [LARGE SCALE GENOMIC DNA]</scope>
    <source>
        <strain evidence="2 3">12B1</strain>
    </source>
</reference>
<dbReference type="EMBL" id="JBGBPQ010000002">
    <property type="protein sequence ID" value="KAL1528889.1"/>
    <property type="molecule type" value="Genomic_DNA"/>
</dbReference>